<dbReference type="AlphaFoldDB" id="A0A0D3IQU1"/>
<dbReference type="InterPro" id="IPR041658">
    <property type="entry name" value="AAA_lid_11"/>
</dbReference>
<dbReference type="KEGG" id="ehx:EMIHUDRAFT_76516"/>
<protein>
    <recommendedName>
        <fullName evidence="5">Dynein heavy chain</fullName>
    </recommendedName>
</protein>
<dbReference type="OMA" id="LETWSAY"/>
<evidence type="ECO:0000313" key="4">
    <source>
        <dbReference type="Proteomes" id="UP000013827"/>
    </source>
</evidence>
<reference evidence="4" key="1">
    <citation type="journal article" date="2013" name="Nature">
        <title>Pan genome of the phytoplankton Emiliania underpins its global distribution.</title>
        <authorList>
            <person name="Read B.A."/>
            <person name="Kegel J."/>
            <person name="Klute M.J."/>
            <person name="Kuo A."/>
            <person name="Lefebvre S.C."/>
            <person name="Maumus F."/>
            <person name="Mayer C."/>
            <person name="Miller J."/>
            <person name="Monier A."/>
            <person name="Salamov A."/>
            <person name="Young J."/>
            <person name="Aguilar M."/>
            <person name="Claverie J.M."/>
            <person name="Frickenhaus S."/>
            <person name="Gonzalez K."/>
            <person name="Herman E.K."/>
            <person name="Lin Y.C."/>
            <person name="Napier J."/>
            <person name="Ogata H."/>
            <person name="Sarno A.F."/>
            <person name="Shmutz J."/>
            <person name="Schroeder D."/>
            <person name="de Vargas C."/>
            <person name="Verret F."/>
            <person name="von Dassow P."/>
            <person name="Valentin K."/>
            <person name="Van de Peer Y."/>
            <person name="Wheeler G."/>
            <person name="Dacks J.B."/>
            <person name="Delwiche C.F."/>
            <person name="Dyhrman S.T."/>
            <person name="Glockner G."/>
            <person name="John U."/>
            <person name="Richards T."/>
            <person name="Worden A.Z."/>
            <person name="Zhang X."/>
            <person name="Grigoriev I.V."/>
            <person name="Allen A.E."/>
            <person name="Bidle K."/>
            <person name="Borodovsky M."/>
            <person name="Bowler C."/>
            <person name="Brownlee C."/>
            <person name="Cock J.M."/>
            <person name="Elias M."/>
            <person name="Gladyshev V.N."/>
            <person name="Groth M."/>
            <person name="Guda C."/>
            <person name="Hadaegh A."/>
            <person name="Iglesias-Rodriguez M.D."/>
            <person name="Jenkins J."/>
            <person name="Jones B.M."/>
            <person name="Lawson T."/>
            <person name="Leese F."/>
            <person name="Lindquist E."/>
            <person name="Lobanov A."/>
            <person name="Lomsadze A."/>
            <person name="Malik S.B."/>
            <person name="Marsh M.E."/>
            <person name="Mackinder L."/>
            <person name="Mock T."/>
            <person name="Mueller-Roeber B."/>
            <person name="Pagarete A."/>
            <person name="Parker M."/>
            <person name="Probert I."/>
            <person name="Quesneville H."/>
            <person name="Raines C."/>
            <person name="Rensing S.A."/>
            <person name="Riano-Pachon D.M."/>
            <person name="Richier S."/>
            <person name="Rokitta S."/>
            <person name="Shiraiwa Y."/>
            <person name="Soanes D.M."/>
            <person name="van der Giezen M."/>
            <person name="Wahlund T.M."/>
            <person name="Williams B."/>
            <person name="Wilson W."/>
            <person name="Wolfe G."/>
            <person name="Wurch L.L."/>
        </authorList>
    </citation>
    <scope>NUCLEOTIDE SEQUENCE</scope>
</reference>
<keyword evidence="4" id="KW-1185">Reference proteome</keyword>
<dbReference type="GO" id="GO:0007018">
    <property type="term" value="P:microtubule-based movement"/>
    <property type="evidence" value="ECO:0007669"/>
    <property type="project" value="InterPro"/>
</dbReference>
<accession>A0A0D3IQU1</accession>
<feature type="domain" description="Dynein heavy chain AAA lid" evidence="1">
    <location>
        <begin position="50"/>
        <end position="186"/>
    </location>
</feature>
<evidence type="ECO:0000313" key="3">
    <source>
        <dbReference type="EnsemblProtists" id="EOD13626"/>
    </source>
</evidence>
<sequence>MQTVPEGIMQSSIKVANEPPTDIKSNLRSALSLFSQETFEKSTKPVFHRPMLLGLCFFHALCLGRRKFGFMGFSRQYPYNNGDLTVCAAVLQNYLEANEQTPWQDVRYIAGEIMYGGHITDPWDRRVTNTYLEVLLNPDLTDEKSRFQLAPGFAPLLEGSFEDYRQYIEVASPPESPILFGMHPNAEISLLISLCNNLFFTILSVSGGGGGGGGGGGKEEKVKSVLEGIEELLREEFNMVEIKLRIKNKGDPYLVFLLQELERMNLVLNTMKSQLTELSLGLSGALNISDAMDALINSLYLNQVPPAWLKICGQIGPTGTYNRKTLSAWYDDLQLRWKQLEDWSAPTKPLEECPPSVWISGTFNPMGYVTACMQVTARKEGYSLDEMRVQAEVTDVLDISTVEVQPERGTNIHGLFMEGARWDIASNCIAESFPKELHPVMPMIHVIAVTVDQLKTEGVYQCPIFMTTIHGPTFVFAAPLRTTVPAHKWILAGVAMVMQPD</sequence>
<dbReference type="GO" id="GO:0045505">
    <property type="term" value="F:dynein intermediate chain binding"/>
    <property type="evidence" value="ECO:0007669"/>
    <property type="project" value="InterPro"/>
</dbReference>
<feature type="domain" description="Dynein heavy chain C-terminal" evidence="2">
    <location>
        <begin position="195"/>
        <end position="498"/>
    </location>
</feature>
<dbReference type="eggNOG" id="KOG3595">
    <property type="taxonomic scope" value="Eukaryota"/>
</dbReference>
<dbReference type="GO" id="GO:0030286">
    <property type="term" value="C:dynein complex"/>
    <property type="evidence" value="ECO:0007669"/>
    <property type="project" value="InterPro"/>
</dbReference>
<dbReference type="InterPro" id="IPR042219">
    <property type="entry name" value="AAA_lid_11_sf"/>
</dbReference>
<dbReference type="Gene3D" id="3.10.490.20">
    <property type="match status" value="1"/>
</dbReference>
<dbReference type="HOGENOM" id="CLU_000038_1_3_1"/>
<proteinExistence type="predicted"/>
<dbReference type="GeneID" id="17259771"/>
<dbReference type="PANTHER" id="PTHR22878">
    <property type="entry name" value="DYNEIN HEAVY CHAIN 6, AXONEMAL-LIKE-RELATED"/>
    <property type="match status" value="1"/>
</dbReference>
<dbReference type="RefSeq" id="XP_005766055.1">
    <property type="nucleotide sequence ID" value="XM_005765998.1"/>
</dbReference>
<dbReference type="PaxDb" id="2903-EOD13626"/>
<dbReference type="STRING" id="2903.R1DS88"/>
<dbReference type="Proteomes" id="UP000013827">
    <property type="component" value="Unassembled WGS sequence"/>
</dbReference>
<dbReference type="EnsemblProtists" id="EOD13626">
    <property type="protein sequence ID" value="EOD13626"/>
    <property type="gene ID" value="EMIHUDRAFT_76516"/>
</dbReference>
<evidence type="ECO:0000259" key="1">
    <source>
        <dbReference type="Pfam" id="PF18198"/>
    </source>
</evidence>
<dbReference type="InterPro" id="IPR026983">
    <property type="entry name" value="DHC"/>
</dbReference>
<dbReference type="FunFam" id="3.10.490.20:FF:000009">
    <property type="entry name" value="Dynein heavy chain 4"/>
    <property type="match status" value="1"/>
</dbReference>
<dbReference type="PANTHER" id="PTHR22878:SF63">
    <property type="entry name" value="DYNEIN AXONEMAL HEAVY CHAIN 10"/>
    <property type="match status" value="1"/>
</dbReference>
<dbReference type="Pfam" id="PF18199">
    <property type="entry name" value="Dynein_C"/>
    <property type="match status" value="1"/>
</dbReference>
<dbReference type="Gene3D" id="1.10.8.720">
    <property type="entry name" value="Region D6 of dynein motor"/>
    <property type="match status" value="1"/>
</dbReference>
<dbReference type="InterPro" id="IPR043160">
    <property type="entry name" value="Dynein_C_barrel"/>
</dbReference>
<reference evidence="3" key="2">
    <citation type="submission" date="2024-10" db="UniProtKB">
        <authorList>
            <consortium name="EnsemblProtists"/>
        </authorList>
    </citation>
    <scope>IDENTIFICATION</scope>
</reference>
<name>A0A0D3IQU1_EMIH1</name>
<organism evidence="3 4">
    <name type="scientific">Emiliania huxleyi (strain CCMP1516)</name>
    <dbReference type="NCBI Taxonomy" id="280463"/>
    <lineage>
        <taxon>Eukaryota</taxon>
        <taxon>Haptista</taxon>
        <taxon>Haptophyta</taxon>
        <taxon>Prymnesiophyceae</taxon>
        <taxon>Isochrysidales</taxon>
        <taxon>Noelaerhabdaceae</taxon>
        <taxon>Emiliania</taxon>
    </lineage>
</organism>
<dbReference type="InterPro" id="IPR041228">
    <property type="entry name" value="Dynein_C"/>
</dbReference>
<dbReference type="GO" id="GO:0051959">
    <property type="term" value="F:dynein light intermediate chain binding"/>
    <property type="evidence" value="ECO:0007669"/>
    <property type="project" value="InterPro"/>
</dbReference>
<evidence type="ECO:0000259" key="2">
    <source>
        <dbReference type="Pfam" id="PF18199"/>
    </source>
</evidence>
<dbReference type="Gene3D" id="1.20.1270.280">
    <property type="match status" value="1"/>
</dbReference>
<evidence type="ECO:0008006" key="5">
    <source>
        <dbReference type="Google" id="ProtNLM"/>
    </source>
</evidence>
<dbReference type="Pfam" id="PF18198">
    <property type="entry name" value="AAA_lid_11"/>
    <property type="match status" value="1"/>
</dbReference>